<evidence type="ECO:0000313" key="1">
    <source>
        <dbReference type="EMBL" id="TQM81740.1"/>
    </source>
</evidence>
<dbReference type="Proteomes" id="UP000316628">
    <property type="component" value="Unassembled WGS sequence"/>
</dbReference>
<name>A0A543JFZ4_9PSEU</name>
<proteinExistence type="predicted"/>
<organism evidence="1 2">
    <name type="scientific">Saccharothrix saharensis</name>
    <dbReference type="NCBI Taxonomy" id="571190"/>
    <lineage>
        <taxon>Bacteria</taxon>
        <taxon>Bacillati</taxon>
        <taxon>Actinomycetota</taxon>
        <taxon>Actinomycetes</taxon>
        <taxon>Pseudonocardiales</taxon>
        <taxon>Pseudonocardiaceae</taxon>
        <taxon>Saccharothrix</taxon>
    </lineage>
</organism>
<dbReference type="GO" id="GO:0005975">
    <property type="term" value="P:carbohydrate metabolic process"/>
    <property type="evidence" value="ECO:0007669"/>
    <property type="project" value="UniProtKB-ARBA"/>
</dbReference>
<keyword evidence="2" id="KW-1185">Reference proteome</keyword>
<dbReference type="AlphaFoldDB" id="A0A543JFZ4"/>
<protein>
    <recommendedName>
        <fullName evidence="3">Fibronectin type-III domain-containing protein</fullName>
    </recommendedName>
</protein>
<evidence type="ECO:0000313" key="2">
    <source>
        <dbReference type="Proteomes" id="UP000316628"/>
    </source>
</evidence>
<dbReference type="EMBL" id="VFPP01000001">
    <property type="protein sequence ID" value="TQM81740.1"/>
    <property type="molecule type" value="Genomic_DNA"/>
</dbReference>
<sequence length="585" mass="62271">MERRRIIAAVGGLALLGGAVVVLRNESAPPPPRTFERFLADTVEHVPDTERLAAPTDLELTALDRTSLRATWTATDGIGHGGFEVRWNGRTRLVRGTGTELTELDANADVHVEVRALDATGRRSDAVTATAVPRLAYDETWQDGLVQPVDVFDGPESLTTRRWRVLDGGNTDCLGLRPLNGKRLEVTCDIVDLQSNVPVRFGTPAPDGTTARVSLTTDGPVGNRPGESELLIALLPDPAQDLGHLARPFPPDAVVLRVTPFGAQFFVGDAENPMGATYAPPAPGVRHRWELRVRAGSVAALRDGVEVATATADLPWTSARARMAFRQAQGTHLDVFGVGGVPGTPVAASVVPLGPSTTENGAAALGNVADSRLAGASSVRVVASVVSQRTAPITVELGTRSAPAVVMPPDRGLDPNRPTVVYADFPLPAPDPNPKVRLRSDGGITAYLAHAVIADGQDARHPLPRLTDRELPAPLVPPPSVSIVHESVNDSEFPRFPNRGKVRLAVELADTRAREVAAVKGVEVDLDGERLVVLPTNGSAGGRHEFLVDVSGLTGGRHELDVRVLPVDERRGVQSYEQTFEIRPL</sequence>
<evidence type="ECO:0008006" key="3">
    <source>
        <dbReference type="Google" id="ProtNLM"/>
    </source>
</evidence>
<dbReference type="CDD" id="cd00063">
    <property type="entry name" value="FN3"/>
    <property type="match status" value="1"/>
</dbReference>
<gene>
    <name evidence="1" type="ORF">FHX81_4115</name>
</gene>
<dbReference type="InterPro" id="IPR013783">
    <property type="entry name" value="Ig-like_fold"/>
</dbReference>
<accession>A0A543JFZ4</accession>
<reference evidence="1 2" key="1">
    <citation type="submission" date="2019-06" db="EMBL/GenBank/DDBJ databases">
        <title>Sequencing the genomes of 1000 actinobacteria strains.</title>
        <authorList>
            <person name="Klenk H.-P."/>
        </authorList>
    </citation>
    <scope>NUCLEOTIDE SEQUENCE [LARGE SCALE GENOMIC DNA]</scope>
    <source>
        <strain evidence="1 2">DSM 45456</strain>
    </source>
</reference>
<dbReference type="InterPro" id="IPR003961">
    <property type="entry name" value="FN3_dom"/>
</dbReference>
<comment type="caution">
    <text evidence="1">The sequence shown here is derived from an EMBL/GenBank/DDBJ whole genome shotgun (WGS) entry which is preliminary data.</text>
</comment>
<dbReference type="OrthoDB" id="3687762at2"/>
<dbReference type="RefSeq" id="WP_141979661.1">
    <property type="nucleotide sequence ID" value="NZ_VFPP01000001.1"/>
</dbReference>
<dbReference type="Gene3D" id="2.60.40.10">
    <property type="entry name" value="Immunoglobulins"/>
    <property type="match status" value="1"/>
</dbReference>